<dbReference type="PANTHER" id="PTHR11785:SF240">
    <property type="entry name" value="LD25378P"/>
    <property type="match status" value="1"/>
</dbReference>
<keyword evidence="7" id="KW-1185">Reference proteome</keyword>
<comment type="caution">
    <text evidence="6">The sequence shown here is derived from an EMBL/GenBank/DDBJ whole genome shotgun (WGS) entry which is preliminary data.</text>
</comment>
<evidence type="ECO:0000256" key="3">
    <source>
        <dbReference type="ARBA" id="ARBA00022989"/>
    </source>
</evidence>
<keyword evidence="4 5" id="KW-0472">Membrane</keyword>
<dbReference type="AlphaFoldDB" id="A0A5N5T8L8"/>
<dbReference type="InterPro" id="IPR002293">
    <property type="entry name" value="AA/rel_permease1"/>
</dbReference>
<feature type="transmembrane region" description="Helical" evidence="5">
    <location>
        <begin position="331"/>
        <end position="349"/>
    </location>
</feature>
<dbReference type="Gene3D" id="1.20.1740.10">
    <property type="entry name" value="Amino acid/polyamine transporter I"/>
    <property type="match status" value="2"/>
</dbReference>
<evidence type="ECO:0000313" key="7">
    <source>
        <dbReference type="Proteomes" id="UP000326759"/>
    </source>
</evidence>
<evidence type="ECO:0000313" key="6">
    <source>
        <dbReference type="EMBL" id="KAB7502984.1"/>
    </source>
</evidence>
<dbReference type="GO" id="GO:0016020">
    <property type="term" value="C:membrane"/>
    <property type="evidence" value="ECO:0007669"/>
    <property type="project" value="UniProtKB-SubCell"/>
</dbReference>
<feature type="transmembrane region" description="Helical" evidence="5">
    <location>
        <begin position="417"/>
        <end position="436"/>
    </location>
</feature>
<evidence type="ECO:0000256" key="4">
    <source>
        <dbReference type="ARBA" id="ARBA00023136"/>
    </source>
</evidence>
<organism evidence="6 7">
    <name type="scientific">Armadillidium nasatum</name>
    <dbReference type="NCBI Taxonomy" id="96803"/>
    <lineage>
        <taxon>Eukaryota</taxon>
        <taxon>Metazoa</taxon>
        <taxon>Ecdysozoa</taxon>
        <taxon>Arthropoda</taxon>
        <taxon>Crustacea</taxon>
        <taxon>Multicrustacea</taxon>
        <taxon>Malacostraca</taxon>
        <taxon>Eumalacostraca</taxon>
        <taxon>Peracarida</taxon>
        <taxon>Isopoda</taxon>
        <taxon>Oniscidea</taxon>
        <taxon>Crinocheta</taxon>
        <taxon>Armadillidiidae</taxon>
        <taxon>Armadillidium</taxon>
    </lineage>
</organism>
<dbReference type="FunFam" id="1.20.1740.10:FF:000056">
    <property type="entry name" value="Y+L amino acid transporter 2"/>
    <property type="match status" value="1"/>
</dbReference>
<dbReference type="Pfam" id="PF13520">
    <property type="entry name" value="AA_permease_2"/>
    <property type="match status" value="2"/>
</dbReference>
<dbReference type="GO" id="GO:0015179">
    <property type="term" value="F:L-amino acid transmembrane transporter activity"/>
    <property type="evidence" value="ECO:0007669"/>
    <property type="project" value="TreeGrafter"/>
</dbReference>
<evidence type="ECO:0000256" key="1">
    <source>
        <dbReference type="ARBA" id="ARBA00004141"/>
    </source>
</evidence>
<feature type="transmembrane region" description="Helical" evidence="5">
    <location>
        <begin position="355"/>
        <end position="376"/>
    </location>
</feature>
<dbReference type="OrthoDB" id="3257095at2759"/>
<feature type="transmembrane region" description="Helical" evidence="5">
    <location>
        <begin position="34"/>
        <end position="54"/>
    </location>
</feature>
<dbReference type="EMBL" id="SEYY01006138">
    <property type="protein sequence ID" value="KAB7502984.1"/>
    <property type="molecule type" value="Genomic_DNA"/>
</dbReference>
<feature type="transmembrane region" description="Helical" evidence="5">
    <location>
        <begin position="177"/>
        <end position="194"/>
    </location>
</feature>
<feature type="transmembrane region" description="Helical" evidence="5">
    <location>
        <begin position="66"/>
        <end position="87"/>
    </location>
</feature>
<dbReference type="InterPro" id="IPR050598">
    <property type="entry name" value="AminoAcid_Transporter"/>
</dbReference>
<keyword evidence="2 5" id="KW-0812">Transmembrane</keyword>
<evidence type="ECO:0000256" key="5">
    <source>
        <dbReference type="SAM" id="Phobius"/>
    </source>
</evidence>
<dbReference type="Proteomes" id="UP000326759">
    <property type="component" value="Unassembled WGS sequence"/>
</dbReference>
<evidence type="ECO:0000256" key="2">
    <source>
        <dbReference type="ARBA" id="ARBA00022692"/>
    </source>
</evidence>
<comment type="subcellular location">
    <subcellularLocation>
        <location evidence="1">Membrane</location>
        <topology evidence="1">Multi-pass membrane protein</topology>
    </subcellularLocation>
</comment>
<reference evidence="6 7" key="1">
    <citation type="journal article" date="2019" name="PLoS Biol.">
        <title>Sex chromosomes control vertical transmission of feminizing Wolbachia symbionts in an isopod.</title>
        <authorList>
            <person name="Becking T."/>
            <person name="Chebbi M.A."/>
            <person name="Giraud I."/>
            <person name="Moumen B."/>
            <person name="Laverre T."/>
            <person name="Caubet Y."/>
            <person name="Peccoud J."/>
            <person name="Gilbert C."/>
            <person name="Cordaux R."/>
        </authorList>
    </citation>
    <scope>NUCLEOTIDE SEQUENCE [LARGE SCALE GENOMIC DNA]</scope>
    <source>
        <strain evidence="6">ANa2</strain>
        <tissue evidence="6">Whole body excluding digestive tract and cuticle</tissue>
    </source>
</reference>
<dbReference type="PIRSF" id="PIRSF006060">
    <property type="entry name" value="AA_transporter"/>
    <property type="match status" value="1"/>
</dbReference>
<name>A0A5N5T8L8_9CRUS</name>
<sequence length="467" mass="51534">MELENVKNKSSYTLVKTKDVESEEEQRVGLKKELGLLDGVAIIVGVIIGSGIFISPTGVIQYTGSVGMSLVIWAFTGIMSTIGALCYSELGTMIPKSGGDYAYISEAYGGLPGFLFLWVALVIIMPTGNTVIALTFANYILQPLFPGCDQPPDVAVRLIAAIVICLLTWIQDVFTVTKILALILIIGTGAYYLGTGHTDHYKAPFEGTNFEVASMATAFYQGFFSFSGWNFLNFKFATSHLDFSSVSYSNLLPYKCRLFCSFNSSRSALFKSCCCDRMLGKLSWIMPLFVACSTFGSLNGGIFASARLFFVGAREGHLPQSLALINIKKSTPVTAVIFLGFVSLFMLISSDIQILINYISFTESLFVLTSISVVLWMRYKYPERKRPIKVWIILPITFFVICLFLVILPIVERPVELGVAIVVLLSGVPIYYFGVVRTKTKSCSRFTNSVTRCLQILTISFPEEKAD</sequence>
<feature type="transmembrane region" description="Helical" evidence="5">
    <location>
        <begin position="154"/>
        <end position="170"/>
    </location>
</feature>
<feature type="transmembrane region" description="Helical" evidence="5">
    <location>
        <begin position="388"/>
        <end position="411"/>
    </location>
</feature>
<accession>A0A5N5T8L8</accession>
<keyword evidence="3 5" id="KW-1133">Transmembrane helix</keyword>
<proteinExistence type="predicted"/>
<dbReference type="PANTHER" id="PTHR11785">
    <property type="entry name" value="AMINO ACID TRANSPORTER"/>
    <property type="match status" value="1"/>
</dbReference>
<protein>
    <submittedName>
        <fullName evidence="6">Putative L-type amino acid transporter 1-like protein MLAS</fullName>
    </submittedName>
</protein>
<gene>
    <name evidence="6" type="ORF">Anas_10653</name>
</gene>
<feature type="transmembrane region" description="Helical" evidence="5">
    <location>
        <begin position="108"/>
        <end position="134"/>
    </location>
</feature>
<feature type="transmembrane region" description="Helical" evidence="5">
    <location>
        <begin position="288"/>
        <end position="310"/>
    </location>
</feature>